<reference evidence="1" key="1">
    <citation type="submission" date="2020-05" db="UniProtKB">
        <authorList>
            <consortium name="EnsemblMetazoa"/>
        </authorList>
    </citation>
    <scope>IDENTIFICATION</scope>
    <source>
        <strain evidence="1">BB02</strain>
    </source>
</reference>
<gene>
    <name evidence="1" type="primary">106063465</name>
</gene>
<dbReference type="SUPFAM" id="SSF56973">
    <property type="entry name" value="Aerolisin/ETX pore-forming domain"/>
    <property type="match status" value="1"/>
</dbReference>
<dbReference type="Proteomes" id="UP000076420">
    <property type="component" value="Unassembled WGS sequence"/>
</dbReference>
<name>A0A2C9KPA0_BIOGL</name>
<dbReference type="VEuPathDB" id="VectorBase:BGLB021987"/>
<protein>
    <submittedName>
        <fullName evidence="1">Uncharacterized protein</fullName>
    </submittedName>
</protein>
<proteinExistence type="predicted"/>
<dbReference type="KEGG" id="bgt:106063465"/>
<dbReference type="AlphaFoldDB" id="A0A2C9KPA0"/>
<dbReference type="EnsemblMetazoa" id="BGLB021987-RA">
    <property type="protein sequence ID" value="BGLB021987-PA"/>
    <property type="gene ID" value="BGLB021987"/>
</dbReference>
<sequence length="262" mass="30319">MFLDTRFKSVSCSDLFVWFTTLRMSNTIDIDRIVKDHACQYLQDEQKKLVDLENPIISWEEMNTIYGETTYNMKMPTIDSHILVTNEYENDTPFNQSYSMKAERRTKASYEVSFRKKWIVGADLRIKLGPLNPILDLGLGLKMDFCRDDDSSRRIEKELVWSIDNQIMVSSKHKTSVDVILTEEKHHGVFTLISTFDGTISVAYFNKKTKELVGTVREDVKRIFVTKEFSKDSAGRPTFQIEGECNFKIGIKQLVKVTQAPL</sequence>
<dbReference type="CDD" id="cd20237">
    <property type="entry name" value="PFM_LIN24-like"/>
    <property type="match status" value="1"/>
</dbReference>
<dbReference type="VEuPathDB" id="VectorBase:BGLAX_027167"/>
<dbReference type="Gene3D" id="2.170.15.10">
    <property type="entry name" value="Proaerolysin, chain A, domain 3"/>
    <property type="match status" value="1"/>
</dbReference>
<dbReference type="PANTHER" id="PTHR39369">
    <property type="entry name" value="LIN-24 (TWENTY-FOUR) LIKE"/>
    <property type="match status" value="1"/>
</dbReference>
<organism evidence="1 2">
    <name type="scientific">Biomphalaria glabrata</name>
    <name type="common">Bloodfluke planorb</name>
    <name type="synonym">Freshwater snail</name>
    <dbReference type="NCBI Taxonomy" id="6526"/>
    <lineage>
        <taxon>Eukaryota</taxon>
        <taxon>Metazoa</taxon>
        <taxon>Spiralia</taxon>
        <taxon>Lophotrochozoa</taxon>
        <taxon>Mollusca</taxon>
        <taxon>Gastropoda</taxon>
        <taxon>Heterobranchia</taxon>
        <taxon>Euthyneura</taxon>
        <taxon>Panpulmonata</taxon>
        <taxon>Hygrophila</taxon>
        <taxon>Lymnaeoidea</taxon>
        <taxon>Planorbidae</taxon>
        <taxon>Biomphalaria</taxon>
    </lineage>
</organism>
<dbReference type="PANTHER" id="PTHR39369:SF6">
    <property type="entry name" value="LIN-24 (TWENTY-FOUR) LIKE"/>
    <property type="match status" value="1"/>
</dbReference>
<evidence type="ECO:0000313" key="1">
    <source>
        <dbReference type="EnsemblMetazoa" id="BGLB021987-PA"/>
    </source>
</evidence>
<accession>A0A2C9KPA0</accession>
<evidence type="ECO:0000313" key="2">
    <source>
        <dbReference type="Proteomes" id="UP000076420"/>
    </source>
</evidence>